<organism evidence="1 2">
    <name type="scientific">Pistacia atlantica</name>
    <dbReference type="NCBI Taxonomy" id="434234"/>
    <lineage>
        <taxon>Eukaryota</taxon>
        <taxon>Viridiplantae</taxon>
        <taxon>Streptophyta</taxon>
        <taxon>Embryophyta</taxon>
        <taxon>Tracheophyta</taxon>
        <taxon>Spermatophyta</taxon>
        <taxon>Magnoliopsida</taxon>
        <taxon>eudicotyledons</taxon>
        <taxon>Gunneridae</taxon>
        <taxon>Pentapetalae</taxon>
        <taxon>rosids</taxon>
        <taxon>malvids</taxon>
        <taxon>Sapindales</taxon>
        <taxon>Anacardiaceae</taxon>
        <taxon>Pistacia</taxon>
    </lineage>
</organism>
<comment type="caution">
    <text evidence="1">The sequence shown here is derived from an EMBL/GenBank/DDBJ whole genome shotgun (WGS) entry which is preliminary data.</text>
</comment>
<sequence length="86" mass="9473">MTAVTLLYADFDKPPQPSGRQCFFCKRDLSFTPEADGPISQPSIPPSVAVFPCGHYFHTRCLEIVTPPEKTTDPPCILCDLDENAS</sequence>
<evidence type="ECO:0000313" key="1">
    <source>
        <dbReference type="EMBL" id="KAJ0074723.1"/>
    </source>
</evidence>
<gene>
    <name evidence="1" type="ORF">Patl1_34796</name>
</gene>
<keyword evidence="2" id="KW-1185">Reference proteome</keyword>
<protein>
    <submittedName>
        <fullName evidence="1">Uncharacterized protein</fullName>
    </submittedName>
</protein>
<dbReference type="EMBL" id="CM047910">
    <property type="protein sequence ID" value="KAJ0074723.1"/>
    <property type="molecule type" value="Genomic_DNA"/>
</dbReference>
<evidence type="ECO:0000313" key="2">
    <source>
        <dbReference type="Proteomes" id="UP001164250"/>
    </source>
</evidence>
<accession>A0ACC0ZRA0</accession>
<reference evidence="2" key="1">
    <citation type="journal article" date="2023" name="G3 (Bethesda)">
        <title>Genome assembly and association tests identify interacting loci associated with vigor, precocity, and sex in interspecific pistachio rootstocks.</title>
        <authorList>
            <person name="Palmer W."/>
            <person name="Jacygrad E."/>
            <person name="Sagayaradj S."/>
            <person name="Cavanaugh K."/>
            <person name="Han R."/>
            <person name="Bertier L."/>
            <person name="Beede B."/>
            <person name="Kafkas S."/>
            <person name="Golino D."/>
            <person name="Preece J."/>
            <person name="Michelmore R."/>
        </authorList>
    </citation>
    <scope>NUCLEOTIDE SEQUENCE [LARGE SCALE GENOMIC DNA]</scope>
</reference>
<dbReference type="Proteomes" id="UP001164250">
    <property type="component" value="Chromosome 15"/>
</dbReference>
<name>A0ACC0ZRA0_9ROSI</name>
<proteinExistence type="predicted"/>